<keyword evidence="2" id="KW-1185">Reference proteome</keyword>
<protein>
    <submittedName>
        <fullName evidence="1">Uncharacterized protein</fullName>
    </submittedName>
</protein>
<evidence type="ECO:0000313" key="2">
    <source>
        <dbReference type="Proteomes" id="UP001060215"/>
    </source>
</evidence>
<accession>A0ACC0HHY9</accession>
<comment type="caution">
    <text evidence="1">The sequence shown here is derived from an EMBL/GenBank/DDBJ whole genome shotgun (WGS) entry which is preliminary data.</text>
</comment>
<dbReference type="EMBL" id="CM045762">
    <property type="protein sequence ID" value="KAI8012766.1"/>
    <property type="molecule type" value="Genomic_DNA"/>
</dbReference>
<organism evidence="1 2">
    <name type="scientific">Camellia lanceoleosa</name>
    <dbReference type="NCBI Taxonomy" id="1840588"/>
    <lineage>
        <taxon>Eukaryota</taxon>
        <taxon>Viridiplantae</taxon>
        <taxon>Streptophyta</taxon>
        <taxon>Embryophyta</taxon>
        <taxon>Tracheophyta</taxon>
        <taxon>Spermatophyta</taxon>
        <taxon>Magnoliopsida</taxon>
        <taxon>eudicotyledons</taxon>
        <taxon>Gunneridae</taxon>
        <taxon>Pentapetalae</taxon>
        <taxon>asterids</taxon>
        <taxon>Ericales</taxon>
        <taxon>Theaceae</taxon>
        <taxon>Camellia</taxon>
    </lineage>
</organism>
<sequence>MLLRSSLAKVITDRETGKSRGFGFVNFSSDESAGSAMSAMDEQPLNGWNIRVSFANDRPSAPRGNFGGGGYGSMAGCVNDTEETPFPCCSCYWMFAMAYCWQLKECMQLKECDDGLMVLCLVWLVGCCVPLSWVSWGVVLQVDGYGWLLCPAVGLLMPTQEMSWSELVCAMGLFQVEQKICWLHKEFSI</sequence>
<gene>
    <name evidence="1" type="ORF">LOK49_LG06G02340</name>
</gene>
<evidence type="ECO:0000313" key="1">
    <source>
        <dbReference type="EMBL" id="KAI8012766.1"/>
    </source>
</evidence>
<proteinExistence type="predicted"/>
<dbReference type="Proteomes" id="UP001060215">
    <property type="component" value="Chromosome 5"/>
</dbReference>
<name>A0ACC0HHY9_9ERIC</name>
<reference evidence="1 2" key="1">
    <citation type="journal article" date="2022" name="Plant J.">
        <title>Chromosome-level genome of Camellia lanceoleosa provides a valuable resource for understanding genome evolution and self-incompatibility.</title>
        <authorList>
            <person name="Gong W."/>
            <person name="Xiao S."/>
            <person name="Wang L."/>
            <person name="Liao Z."/>
            <person name="Chang Y."/>
            <person name="Mo W."/>
            <person name="Hu G."/>
            <person name="Li W."/>
            <person name="Zhao G."/>
            <person name="Zhu H."/>
            <person name="Hu X."/>
            <person name="Ji K."/>
            <person name="Xiang X."/>
            <person name="Song Q."/>
            <person name="Yuan D."/>
            <person name="Jin S."/>
            <person name="Zhang L."/>
        </authorList>
    </citation>
    <scope>NUCLEOTIDE SEQUENCE [LARGE SCALE GENOMIC DNA]</scope>
    <source>
        <strain evidence="1">SQ_2022a</strain>
    </source>
</reference>